<dbReference type="InParanoid" id="B0E4K4"/>
<dbReference type="RefSeq" id="XP_001891122.1">
    <property type="nucleotide sequence ID" value="XM_001891087.1"/>
</dbReference>
<organism evidence="3">
    <name type="scientific">Laccaria bicolor (strain S238N-H82 / ATCC MYA-4686)</name>
    <name type="common">Bicoloured deceiver</name>
    <name type="synonym">Laccaria laccata var. bicolor</name>
    <dbReference type="NCBI Taxonomy" id="486041"/>
    <lineage>
        <taxon>Eukaryota</taxon>
        <taxon>Fungi</taxon>
        <taxon>Dikarya</taxon>
        <taxon>Basidiomycota</taxon>
        <taxon>Agaricomycotina</taxon>
        <taxon>Agaricomycetes</taxon>
        <taxon>Agaricomycetidae</taxon>
        <taxon>Agaricales</taxon>
        <taxon>Agaricineae</taxon>
        <taxon>Hydnangiaceae</taxon>
        <taxon>Laccaria</taxon>
    </lineage>
</organism>
<dbReference type="Proteomes" id="UP000001194">
    <property type="component" value="Unassembled WGS sequence"/>
</dbReference>
<dbReference type="EMBL" id="DS547427">
    <property type="protein sequence ID" value="EDQ98227.1"/>
    <property type="molecule type" value="Genomic_DNA"/>
</dbReference>
<reference evidence="2 3" key="1">
    <citation type="journal article" date="2008" name="Nature">
        <title>The genome of Laccaria bicolor provides insights into mycorrhizal symbiosis.</title>
        <authorList>
            <person name="Martin F."/>
            <person name="Aerts A."/>
            <person name="Ahren D."/>
            <person name="Brun A."/>
            <person name="Danchin E.G.J."/>
            <person name="Duchaussoy F."/>
            <person name="Gibon J."/>
            <person name="Kohler A."/>
            <person name="Lindquist E."/>
            <person name="Pereda V."/>
            <person name="Salamov A."/>
            <person name="Shapiro H.J."/>
            <person name="Wuyts J."/>
            <person name="Blaudez D."/>
            <person name="Buee M."/>
            <person name="Brokstein P."/>
            <person name="Canbaeck B."/>
            <person name="Cohen D."/>
            <person name="Courty P.E."/>
            <person name="Coutinho P.M."/>
            <person name="Delaruelle C."/>
            <person name="Detter J.C."/>
            <person name="Deveau A."/>
            <person name="DiFazio S."/>
            <person name="Duplessis S."/>
            <person name="Fraissinet-Tachet L."/>
            <person name="Lucic E."/>
            <person name="Frey-Klett P."/>
            <person name="Fourrey C."/>
            <person name="Feussner I."/>
            <person name="Gay G."/>
            <person name="Grimwood J."/>
            <person name="Hoegger P.J."/>
            <person name="Jain P."/>
            <person name="Kilaru S."/>
            <person name="Labbe J."/>
            <person name="Lin Y.C."/>
            <person name="Legue V."/>
            <person name="Le Tacon F."/>
            <person name="Marmeisse R."/>
            <person name="Melayah D."/>
            <person name="Montanini B."/>
            <person name="Muratet M."/>
            <person name="Nehls U."/>
            <person name="Niculita-Hirzel H."/>
            <person name="Oudot-Le Secq M.P."/>
            <person name="Peter M."/>
            <person name="Quesneville H."/>
            <person name="Rajashekar B."/>
            <person name="Reich M."/>
            <person name="Rouhier N."/>
            <person name="Schmutz J."/>
            <person name="Yin T."/>
            <person name="Chalot M."/>
            <person name="Henrissat B."/>
            <person name="Kuees U."/>
            <person name="Lucas S."/>
            <person name="Van de Peer Y."/>
            <person name="Podila G.K."/>
            <person name="Polle A."/>
            <person name="Pukkila P.J."/>
            <person name="Richardson P.M."/>
            <person name="Rouze P."/>
            <person name="Sanders I.R."/>
            <person name="Stajich J.E."/>
            <person name="Tunlid A."/>
            <person name="Tuskan G."/>
            <person name="Grigoriev I.V."/>
        </authorList>
    </citation>
    <scope>NUCLEOTIDE SEQUENCE [LARGE SCALE GENOMIC DNA]</scope>
    <source>
        <strain evidence="3">S238N-H82 / ATCC MYA-4686</strain>
    </source>
</reference>
<evidence type="ECO:0000313" key="2">
    <source>
        <dbReference type="EMBL" id="EDQ98227.1"/>
    </source>
</evidence>
<dbReference type="AlphaFoldDB" id="B0E4K4"/>
<protein>
    <submittedName>
        <fullName evidence="2">Predicted protein</fullName>
    </submittedName>
</protein>
<dbReference type="HOGENOM" id="CLU_544078_0_0_1"/>
<dbReference type="GeneID" id="6086778"/>
<proteinExistence type="predicted"/>
<gene>
    <name evidence="2" type="ORF">LACBIDRAFT_336156</name>
</gene>
<dbReference type="KEGG" id="lbc:LACBIDRAFT_336156"/>
<evidence type="ECO:0000256" key="1">
    <source>
        <dbReference type="SAM" id="MobiDB-lite"/>
    </source>
</evidence>
<accession>B0E4K4</accession>
<evidence type="ECO:0000313" key="3">
    <source>
        <dbReference type="Proteomes" id="UP000001194"/>
    </source>
</evidence>
<dbReference type="STRING" id="486041.B0E4K4"/>
<keyword evidence="3" id="KW-1185">Reference proteome</keyword>
<feature type="region of interest" description="Disordered" evidence="1">
    <location>
        <begin position="476"/>
        <end position="501"/>
    </location>
</feature>
<dbReference type="OrthoDB" id="2985972at2759"/>
<name>B0E4K4_LACBS</name>
<sequence length="501" mass="55683">MVLHKNLLSNYHGLSTTSAPLKALQRTWECDYSVFRDMFSLPIPLKSQPEETVGQVSFRVEGEVDEHPIVFPETTVEEFDHFVENCLYFTLTLLHSWTPPPVPVQVHIDVLKFAHKFDLREDVKNSVIFKLSEYRDPHLKAVDRLNLARLYEIPSFIRPAFISLCRITLKISDLPSIDIQKIGLPAFSVLAKVKEAINEERRIIAYHAPGVDSLPTNEECNKLTHSTVCLRVWKKEWWSKIGRGILQPVPIFAWDFPDDVVEAVQKLQLPGATDCPMDSLSMKDFQTVFEDTSIDMNGLGTLAKTVGEEAWDVDTEVPVPPAPVLPIDNRPGGMQHSIVGCASTQSICSCGKQPGDCDLQIDKKPNTYRLLPITLAPPDVNVAEARILPRFEGNPRSKTGFEPIITGGLAAGVATIAGDVHAFKKHEEHKEGVQCLMAFYEPAKPAQALQAEKGVVGRPPVGSIWQHTATCLTLPKPGHPPEEPSSHSWVEPGVHPRPIPI</sequence>